<keyword evidence="2" id="KW-0472">Membrane</keyword>
<dbReference type="AlphaFoldDB" id="A0A417XWS5"/>
<evidence type="ECO:0000313" key="3">
    <source>
        <dbReference type="EMBL" id="RHW24974.1"/>
    </source>
</evidence>
<evidence type="ECO:0000313" key="4">
    <source>
        <dbReference type="Proteomes" id="UP000283644"/>
    </source>
</evidence>
<proteinExistence type="predicted"/>
<reference evidence="3 4" key="1">
    <citation type="submission" date="2018-09" db="EMBL/GenBank/DDBJ databases">
        <title>Genome sequencing of Nocardioides immobilis CCTCC AB 2017083 for comparison to Nocardioides silvaticus.</title>
        <authorList>
            <person name="Li C."/>
            <person name="Wang G."/>
        </authorList>
    </citation>
    <scope>NUCLEOTIDE SEQUENCE [LARGE SCALE GENOMIC DNA]</scope>
    <source>
        <strain evidence="3 4">CCTCC AB 2017083</strain>
    </source>
</reference>
<feature type="transmembrane region" description="Helical" evidence="2">
    <location>
        <begin position="46"/>
        <end position="67"/>
    </location>
</feature>
<gene>
    <name evidence="3" type="ORF">D0Z08_21245</name>
</gene>
<feature type="region of interest" description="Disordered" evidence="1">
    <location>
        <begin position="1"/>
        <end position="29"/>
    </location>
</feature>
<evidence type="ECO:0000256" key="2">
    <source>
        <dbReference type="SAM" id="Phobius"/>
    </source>
</evidence>
<name>A0A417XWS5_9ACTN</name>
<protein>
    <submittedName>
        <fullName evidence="3">Uncharacterized protein</fullName>
    </submittedName>
</protein>
<dbReference type="Proteomes" id="UP000283644">
    <property type="component" value="Unassembled WGS sequence"/>
</dbReference>
<organism evidence="3 4">
    <name type="scientific">Nocardioides immobilis</name>
    <dbReference type="NCBI Taxonomy" id="2049295"/>
    <lineage>
        <taxon>Bacteria</taxon>
        <taxon>Bacillati</taxon>
        <taxon>Actinomycetota</taxon>
        <taxon>Actinomycetes</taxon>
        <taxon>Propionibacteriales</taxon>
        <taxon>Nocardioidaceae</taxon>
        <taxon>Nocardioides</taxon>
    </lineage>
</organism>
<dbReference type="EMBL" id="QXGH01000027">
    <property type="protein sequence ID" value="RHW24974.1"/>
    <property type="molecule type" value="Genomic_DNA"/>
</dbReference>
<keyword evidence="2" id="KW-1133">Transmembrane helix</keyword>
<feature type="compositionally biased region" description="Pro residues" evidence="1">
    <location>
        <begin position="1"/>
        <end position="23"/>
    </location>
</feature>
<comment type="caution">
    <text evidence="3">The sequence shown here is derived from an EMBL/GenBank/DDBJ whole genome shotgun (WGS) entry which is preliminary data.</text>
</comment>
<accession>A0A417XWS5</accession>
<keyword evidence="2" id="KW-0812">Transmembrane</keyword>
<sequence>MPTTPPPPAPPAQWHPTAQPPGAPYASVVGNGGNGGNGGGAAAGKIVAIVGLVVAMIAAGFVGWHFFWPRGGAGSPEEAAENLVLAAADQDAVGVLDMVSPAEVEGIDDVYAAARDRAEDEDLVEGDGVTEALDVELSDLEWEVDELGDDLALVTLVDGTYDVSWDPDELPERLDFLADASEEESESGDLEELFDGEEPSVTTVKIGGRWYVTMFGTIAHYAYQDGEEQADYEDISLEDPDWDLAGEDVEAIIGDDPEEVIENLVEAVNAGDAEEVLANLPEDLVRPLRPYVPVIEGLQDEANWGEEIGLTVDATDLELETEDLDDGKVKVVIEEGTFSGTAWEDDYDDDSGSVEIDGDCVDAYENGEYEEGGCLSDEEYAADLGIDEFFFVVTEVDGGYQVDPTATLVEYAGLAIENFSDDMVDEIIDALEDEFDGSDDYDY</sequence>
<keyword evidence="4" id="KW-1185">Reference proteome</keyword>
<evidence type="ECO:0000256" key="1">
    <source>
        <dbReference type="SAM" id="MobiDB-lite"/>
    </source>
</evidence>